<sequence length="538" mass="61219">MNLATQLSEPTPKEMVFTSIALIFYLALAKWIYATVSRQTKSDLTPEFGSWFNLRDITEDVGIHNDARRGMDEGYDKFSKNGKPFWMKNWPLKSDLMMPINEIRRLMKEPDSVLSLSTVIEDSFSTQYTLPFAEHPTQETVVRKYLTKKLPELTADIMDEIEASLAEIWGTDTANFRDVPILGTVEKILARSNNRVFVGQPLCRNNDYLKVAAKFSNDVAFFGTIISLLPRILKPVLGRLLAIPNMIHYKRAAKYLQPHIRQRFLEFQEKGSTNNDFVTWAIEDAIKNGDKQKLSPEVISTRIITVNFASIHSSSFTTTNALLDILSSPPAPDGTLLLDTLRDEVMRIYTEERSQWTKTGVDRMVRVDSAVKESMRYSGILYRGVVRKVMDPSGYQATKDLLIPPGTNISVAAWSIHHDASFYENPHEYDALRFSRPREDIAQKTQSGVITEKNIENAIAVDKVNSLSTTSETFLAWGHGRKSCPGRYFATDVMRLVIASMVKDYEIEPLLVRPKNKWIMDTILPPGGAMLRIRRRQH</sequence>
<dbReference type="InterPro" id="IPR001128">
    <property type="entry name" value="Cyt_P450"/>
</dbReference>
<reference evidence="10 11" key="1">
    <citation type="submission" date="2024-01" db="EMBL/GenBank/DDBJ databases">
        <title>Complete genome of Cladobotryum mycophilum ATHUM6906.</title>
        <authorList>
            <person name="Christinaki A.C."/>
            <person name="Myridakis A.I."/>
            <person name="Kouvelis V.N."/>
        </authorList>
    </citation>
    <scope>NUCLEOTIDE SEQUENCE [LARGE SCALE GENOMIC DNA]</scope>
    <source>
        <strain evidence="10 11">ATHUM6906</strain>
    </source>
</reference>
<dbReference type="PANTHER" id="PTHR46206">
    <property type="entry name" value="CYTOCHROME P450"/>
    <property type="match status" value="1"/>
</dbReference>
<evidence type="ECO:0000256" key="7">
    <source>
        <dbReference type="ARBA" id="ARBA00023033"/>
    </source>
</evidence>
<keyword evidence="4 8" id="KW-0479">Metal-binding</keyword>
<dbReference type="SUPFAM" id="SSF48264">
    <property type="entry name" value="Cytochrome P450"/>
    <property type="match status" value="1"/>
</dbReference>
<dbReference type="InterPro" id="IPR036396">
    <property type="entry name" value="Cyt_P450_sf"/>
</dbReference>
<evidence type="ECO:0000313" key="10">
    <source>
        <dbReference type="EMBL" id="KAK5996321.1"/>
    </source>
</evidence>
<protein>
    <submittedName>
        <fullName evidence="10">Cytochrome P450 monooxygenase gloP</fullName>
    </submittedName>
</protein>
<name>A0ABR0SX64_9HYPO</name>
<evidence type="ECO:0000256" key="4">
    <source>
        <dbReference type="ARBA" id="ARBA00022723"/>
    </source>
</evidence>
<keyword evidence="3 8" id="KW-0349">Heme</keyword>
<evidence type="ECO:0000256" key="3">
    <source>
        <dbReference type="ARBA" id="ARBA00022617"/>
    </source>
</evidence>
<dbReference type="Gene3D" id="1.10.630.10">
    <property type="entry name" value="Cytochrome P450"/>
    <property type="match status" value="1"/>
</dbReference>
<keyword evidence="9" id="KW-0472">Membrane</keyword>
<evidence type="ECO:0000256" key="6">
    <source>
        <dbReference type="ARBA" id="ARBA00023004"/>
    </source>
</evidence>
<evidence type="ECO:0000256" key="2">
    <source>
        <dbReference type="ARBA" id="ARBA00010617"/>
    </source>
</evidence>
<comment type="similarity">
    <text evidence="2 8">Belongs to the cytochrome P450 family.</text>
</comment>
<evidence type="ECO:0000256" key="8">
    <source>
        <dbReference type="RuleBase" id="RU000461"/>
    </source>
</evidence>
<keyword evidence="6 8" id="KW-0408">Iron</keyword>
<dbReference type="PANTHER" id="PTHR46206:SF1">
    <property type="entry name" value="P450, PUTATIVE (EUROFUNG)-RELATED"/>
    <property type="match status" value="1"/>
</dbReference>
<dbReference type="Proteomes" id="UP001338125">
    <property type="component" value="Unassembled WGS sequence"/>
</dbReference>
<proteinExistence type="inferred from homology"/>
<keyword evidence="5 8" id="KW-0560">Oxidoreductase</keyword>
<dbReference type="GO" id="GO:0004497">
    <property type="term" value="F:monooxygenase activity"/>
    <property type="evidence" value="ECO:0007669"/>
    <property type="project" value="UniProtKB-KW"/>
</dbReference>
<dbReference type="EMBL" id="JAVFKD010000003">
    <property type="protein sequence ID" value="KAK5996321.1"/>
    <property type="molecule type" value="Genomic_DNA"/>
</dbReference>
<evidence type="ECO:0000256" key="1">
    <source>
        <dbReference type="ARBA" id="ARBA00001971"/>
    </source>
</evidence>
<comment type="caution">
    <text evidence="10">The sequence shown here is derived from an EMBL/GenBank/DDBJ whole genome shotgun (WGS) entry which is preliminary data.</text>
</comment>
<keyword evidence="11" id="KW-1185">Reference proteome</keyword>
<dbReference type="PRINTS" id="PR00465">
    <property type="entry name" value="EP450IV"/>
</dbReference>
<keyword evidence="7 8" id="KW-0503">Monooxygenase</keyword>
<evidence type="ECO:0000256" key="5">
    <source>
        <dbReference type="ARBA" id="ARBA00023002"/>
    </source>
</evidence>
<keyword evidence="9" id="KW-1133">Transmembrane helix</keyword>
<comment type="cofactor">
    <cofactor evidence="1">
        <name>heme</name>
        <dbReference type="ChEBI" id="CHEBI:30413"/>
    </cofactor>
</comment>
<evidence type="ECO:0000256" key="9">
    <source>
        <dbReference type="SAM" id="Phobius"/>
    </source>
</evidence>
<dbReference type="CDD" id="cd11041">
    <property type="entry name" value="CYP503A1-like"/>
    <property type="match status" value="1"/>
</dbReference>
<dbReference type="PROSITE" id="PS00086">
    <property type="entry name" value="CYTOCHROME_P450"/>
    <property type="match status" value="1"/>
</dbReference>
<accession>A0ABR0SX64</accession>
<organism evidence="10 11">
    <name type="scientific">Cladobotryum mycophilum</name>
    <dbReference type="NCBI Taxonomy" id="491253"/>
    <lineage>
        <taxon>Eukaryota</taxon>
        <taxon>Fungi</taxon>
        <taxon>Dikarya</taxon>
        <taxon>Ascomycota</taxon>
        <taxon>Pezizomycotina</taxon>
        <taxon>Sordariomycetes</taxon>
        <taxon>Hypocreomycetidae</taxon>
        <taxon>Hypocreales</taxon>
        <taxon>Hypocreaceae</taxon>
        <taxon>Cladobotryum</taxon>
    </lineage>
</organism>
<dbReference type="InterPro" id="IPR017972">
    <property type="entry name" value="Cyt_P450_CS"/>
</dbReference>
<evidence type="ECO:0000313" key="11">
    <source>
        <dbReference type="Proteomes" id="UP001338125"/>
    </source>
</evidence>
<keyword evidence="9" id="KW-0812">Transmembrane</keyword>
<dbReference type="InterPro" id="IPR002403">
    <property type="entry name" value="Cyt_P450_E_grp-IV"/>
</dbReference>
<gene>
    <name evidence="10" type="ORF">PT974_03076</name>
</gene>
<feature type="transmembrane region" description="Helical" evidence="9">
    <location>
        <begin position="15"/>
        <end position="33"/>
    </location>
</feature>
<dbReference type="Pfam" id="PF00067">
    <property type="entry name" value="p450"/>
    <property type="match status" value="1"/>
</dbReference>